<organism evidence="2 3">
    <name type="scientific">Purpureocillium lilacinum</name>
    <name type="common">Paecilomyces lilacinus</name>
    <dbReference type="NCBI Taxonomy" id="33203"/>
    <lineage>
        <taxon>Eukaryota</taxon>
        <taxon>Fungi</taxon>
        <taxon>Dikarya</taxon>
        <taxon>Ascomycota</taxon>
        <taxon>Pezizomycotina</taxon>
        <taxon>Sordariomycetes</taxon>
        <taxon>Hypocreomycetidae</taxon>
        <taxon>Hypocreales</taxon>
        <taxon>Ophiocordycipitaceae</taxon>
        <taxon>Purpureocillium</taxon>
    </lineage>
</organism>
<name>A0A2U3E661_PURLI</name>
<dbReference type="EMBL" id="LCWV01000010">
    <property type="protein sequence ID" value="PWI69983.1"/>
    <property type="molecule type" value="Genomic_DNA"/>
</dbReference>
<feature type="region of interest" description="Disordered" evidence="1">
    <location>
        <begin position="192"/>
        <end position="212"/>
    </location>
</feature>
<evidence type="ECO:0000313" key="2">
    <source>
        <dbReference type="EMBL" id="PWI69983.1"/>
    </source>
</evidence>
<reference evidence="2 3" key="1">
    <citation type="journal article" date="2016" name="Front. Microbiol.">
        <title>Genome and transcriptome sequences reveal the specific parasitism of the nematophagous Purpureocillium lilacinum 36-1.</title>
        <authorList>
            <person name="Xie J."/>
            <person name="Li S."/>
            <person name="Mo C."/>
            <person name="Xiao X."/>
            <person name="Peng D."/>
            <person name="Wang G."/>
            <person name="Xiao Y."/>
        </authorList>
    </citation>
    <scope>NUCLEOTIDE SEQUENCE [LARGE SCALE GENOMIC DNA]</scope>
    <source>
        <strain evidence="2 3">36-1</strain>
    </source>
</reference>
<evidence type="ECO:0000313" key="3">
    <source>
        <dbReference type="Proteomes" id="UP000245956"/>
    </source>
</evidence>
<accession>A0A2U3E661</accession>
<proteinExistence type="predicted"/>
<dbReference type="Proteomes" id="UP000245956">
    <property type="component" value="Unassembled WGS sequence"/>
</dbReference>
<evidence type="ECO:0000256" key="1">
    <source>
        <dbReference type="SAM" id="MobiDB-lite"/>
    </source>
</evidence>
<dbReference type="AlphaFoldDB" id="A0A2U3E661"/>
<protein>
    <submittedName>
        <fullName evidence="2">Uncharacterized protein</fullName>
    </submittedName>
</protein>
<comment type="caution">
    <text evidence="2">The sequence shown here is derived from an EMBL/GenBank/DDBJ whole genome shotgun (WGS) entry which is preliminary data.</text>
</comment>
<feature type="compositionally biased region" description="Basic and acidic residues" evidence="1">
    <location>
        <begin position="155"/>
        <end position="167"/>
    </location>
</feature>
<feature type="region of interest" description="Disordered" evidence="1">
    <location>
        <begin position="148"/>
        <end position="178"/>
    </location>
</feature>
<gene>
    <name evidence="2" type="ORF">PCL_00127</name>
</gene>
<sequence length="535" mass="58496">MYDTQRLRLVSKYRTCTASTLNPRRIDINIQHAERQAINEVFKTRMHAAPRSTHTAADLAHTSSPSLIVHRTFVSLSLYGTNTEKHSPYQNTHARTHARTHALPCFICKHDDDEPPACRERSPPWRRRAAAAARCAHTHVVRSTRILTAAAEPAPDERANATRREGDNPSGKTSQRDARLHKCHECVSLGLAARPGPPAARTRRVQSSGTAQLPPPFSVRSAIVVVVVAATVPRGPHPRVRARPASRRGCTTGQPIELTSWVWAPPPGRRLFPFRSALVPLLRSQPRRARVSTHPHPPFRGPAPVKLYCHTLLCGCTFFRLRNPDGDAHNLLARDLCEVPSGGGGVTVSPNVRRPGWRFAEREKELLAWVVACLAACTDTVSCLVSLAPRQWRQSGSLCVIASCACRADKRCCFCLPGCSPLLLLPLVGLGPASSRDMASDRGPAKEVKTRRPTHQGLGCCVAVVAGDVVRAQAQTQTQIPAGPCETTCLAGLSLTDASSRGMQPAPRPHRRKARDRHVVTLIVRVQHAENSQMS</sequence>